<evidence type="ECO:0000256" key="5">
    <source>
        <dbReference type="ARBA" id="ARBA00022448"/>
    </source>
</evidence>
<comment type="caution">
    <text evidence="17">The sequence shown here is derived from an EMBL/GenBank/DDBJ whole genome shotgun (WGS) entry which is preliminary data.</text>
</comment>
<evidence type="ECO:0000256" key="14">
    <source>
        <dbReference type="PIRNR" id="PIRNR006439"/>
    </source>
</evidence>
<evidence type="ECO:0000256" key="4">
    <source>
        <dbReference type="ARBA" id="ARBA00017710"/>
    </source>
</evidence>
<dbReference type="InterPro" id="IPR029061">
    <property type="entry name" value="THDP-binding"/>
</dbReference>
<feature type="binding site" evidence="15">
    <location>
        <position position="535"/>
    </location>
    <ligand>
        <name>[4Fe-4S] cluster</name>
        <dbReference type="ChEBI" id="CHEBI:49883"/>
        <label>1</label>
    </ligand>
</feature>
<dbReference type="CDD" id="cd02008">
    <property type="entry name" value="TPP_IOR_alpha"/>
    <property type="match status" value="1"/>
</dbReference>
<dbReference type="InterPro" id="IPR017721">
    <property type="entry name" value="IorA"/>
</dbReference>
<evidence type="ECO:0000256" key="9">
    <source>
        <dbReference type="ARBA" id="ARBA00023002"/>
    </source>
</evidence>
<dbReference type="AlphaFoldDB" id="A0A660SAU5"/>
<dbReference type="PIRSF" id="PIRSF006439">
    <property type="entry name" value="Indolepyruvate_ferr_oxidored"/>
    <property type="match status" value="1"/>
</dbReference>
<dbReference type="NCBIfam" id="TIGR03336">
    <property type="entry name" value="IOR_alpha"/>
    <property type="match status" value="1"/>
</dbReference>
<dbReference type="PANTHER" id="PTHR43710">
    <property type="entry name" value="2-HYDROXYACYL-COA LYASE"/>
    <property type="match status" value="1"/>
</dbReference>
<dbReference type="Pfam" id="PF00037">
    <property type="entry name" value="Fer4"/>
    <property type="match status" value="1"/>
</dbReference>
<sequence length="580" mass="63837">MKELLSGNEAIARGAYEAGLHVATAYPGTPSTEILENISKYKEIYCEWSTNEKVALEVAGGASFAGARVLTAMKHVGLNVAADPLFSLSYIGATGGFVIVSADDPGMHSSQNEQDNRQYGRSAKIPVLEPSDSQEAKDFVGIALDISEKYDTPVLLRITTRLAHSKSRVKLKDRVEVPLKEYVKDFKKRVILPANARVRHVDVEKRLRDLKEFSEHFEFNRIEEGTGDFALIASGVSYQYAKESFPDAPILKISMSYPLPENMIREFTSKYKKIYVVEENDPFIENQIKAMGIDNIHGKDTIPQIGELNQYIVKKSILNEENDEHFSVDTNIPPRPPALCPGCPHTSIFHTLHKYKYIVTGDIGCYTLGALPPLNAMDTCVDMGASITNGFGMEIALSKQNDERKVVSVIGDSTFFHSGITGLIDMIYNNAKGTVIILDNRITAMTGHQDNPGTGKTLMGDDAPIIDIEALVKSMGIKHVYKIDNYNLKETEEVIKREVERDELSVIIATRPCALLKSNPKIATYEVAPDKCIGCKLCIGLGCPAISFVDNKSIIEPTLCFGCSVCAQVCPTNAITIKGE</sequence>
<dbReference type="Gene3D" id="3.40.50.970">
    <property type="match status" value="2"/>
</dbReference>
<dbReference type="InterPro" id="IPR045025">
    <property type="entry name" value="HACL1-like"/>
</dbReference>
<dbReference type="Proteomes" id="UP000282321">
    <property type="component" value="Unassembled WGS sequence"/>
</dbReference>
<evidence type="ECO:0000256" key="7">
    <source>
        <dbReference type="ARBA" id="ARBA00022723"/>
    </source>
</evidence>
<keyword evidence="7 14" id="KW-0479">Metal-binding</keyword>
<comment type="cofactor">
    <cofactor evidence="14 15">
        <name>[4Fe-4S] cluster</name>
        <dbReference type="ChEBI" id="CHEBI:49883"/>
    </cofactor>
    <text evidence="14 15">Binds 2 [4Fe-4S] clusters. In this family the first cluster has a non-standard and varying [4Fe-4S] binding motif CX(2)CX(2)CX(4-5)CP.</text>
</comment>
<dbReference type="Pfam" id="PF02775">
    <property type="entry name" value="TPP_enzyme_C"/>
    <property type="match status" value="1"/>
</dbReference>
<keyword evidence="17" id="KW-0670">Pyruvate</keyword>
<evidence type="ECO:0000256" key="15">
    <source>
        <dbReference type="PIRSR" id="PIRSR006439-50"/>
    </source>
</evidence>
<feature type="binding site" evidence="15">
    <location>
        <position position="570"/>
    </location>
    <ligand>
        <name>[4Fe-4S] cluster</name>
        <dbReference type="ChEBI" id="CHEBI:49883"/>
        <label>1</label>
    </ligand>
</feature>
<dbReference type="InterPro" id="IPR009014">
    <property type="entry name" value="Transketo_C/PFOR_II"/>
</dbReference>
<keyword evidence="8 14" id="KW-0249">Electron transport</keyword>
<feature type="binding site" evidence="15">
    <location>
        <position position="538"/>
    </location>
    <ligand>
        <name>[4Fe-4S] cluster</name>
        <dbReference type="ChEBI" id="CHEBI:49883"/>
        <label>1</label>
    </ligand>
</feature>
<dbReference type="SUPFAM" id="SSF54862">
    <property type="entry name" value="4Fe-4S ferredoxins"/>
    <property type="match status" value="1"/>
</dbReference>
<gene>
    <name evidence="17" type="primary">iorA</name>
    <name evidence="17" type="ORF">DRP44_01440</name>
</gene>
<protein>
    <recommendedName>
        <fullName evidence="4 14">Indolepyruvate oxidoreductase subunit IorA</fullName>
        <shortName evidence="14">IOR</shortName>
        <ecNumber evidence="3 14">1.2.7.8</ecNumber>
    </recommendedName>
    <alternativeName>
        <fullName evidence="12 14">Indolepyruvate ferredoxin oxidoreductase subunit alpha</fullName>
    </alternativeName>
</protein>
<accession>A0A660SAU5</accession>
<dbReference type="InterPro" id="IPR002880">
    <property type="entry name" value="Pyrv_Fd/Flavodoxin_OxRdtase_N"/>
</dbReference>
<dbReference type="PANTHER" id="PTHR43710:SF5">
    <property type="entry name" value="INDOLEPYRUVATE FERREDOXIN OXIDOREDUCTASE ALPHA SUBUNIT"/>
    <property type="match status" value="1"/>
</dbReference>
<evidence type="ECO:0000313" key="18">
    <source>
        <dbReference type="Proteomes" id="UP000282321"/>
    </source>
</evidence>
<dbReference type="InterPro" id="IPR011766">
    <property type="entry name" value="TPP_enzyme_TPP-bd"/>
</dbReference>
<dbReference type="SUPFAM" id="SSF52922">
    <property type="entry name" value="TK C-terminal domain-like"/>
    <property type="match status" value="1"/>
</dbReference>
<dbReference type="GO" id="GO:0030976">
    <property type="term" value="F:thiamine pyrophosphate binding"/>
    <property type="evidence" value="ECO:0007669"/>
    <property type="project" value="InterPro"/>
</dbReference>
<feature type="binding site" evidence="15">
    <location>
        <position position="560"/>
    </location>
    <ligand>
        <name>[4Fe-4S] cluster</name>
        <dbReference type="ChEBI" id="CHEBI:49883"/>
        <label>2</label>
    </ligand>
</feature>
<proteinExistence type="predicted"/>
<dbReference type="GO" id="GO:0051539">
    <property type="term" value="F:4 iron, 4 sulfur cluster binding"/>
    <property type="evidence" value="ECO:0007669"/>
    <property type="project" value="UniProtKB-UniRule"/>
</dbReference>
<evidence type="ECO:0000256" key="1">
    <source>
        <dbReference type="ARBA" id="ARBA00002995"/>
    </source>
</evidence>
<evidence type="ECO:0000256" key="13">
    <source>
        <dbReference type="ARBA" id="ARBA00048332"/>
    </source>
</evidence>
<organism evidence="17 18">
    <name type="scientific">candidate division TA06 bacterium</name>
    <dbReference type="NCBI Taxonomy" id="2250710"/>
    <lineage>
        <taxon>Bacteria</taxon>
        <taxon>Bacteria division TA06</taxon>
    </lineage>
</organism>
<keyword evidence="10 14" id="KW-0408">Iron</keyword>
<keyword evidence="5 14" id="KW-0813">Transport</keyword>
<dbReference type="GO" id="GO:0046872">
    <property type="term" value="F:metal ion binding"/>
    <property type="evidence" value="ECO:0007669"/>
    <property type="project" value="UniProtKB-UniRule"/>
</dbReference>
<feature type="binding site" evidence="15">
    <location>
        <position position="563"/>
    </location>
    <ligand>
        <name>[4Fe-4S] cluster</name>
        <dbReference type="ChEBI" id="CHEBI:49883"/>
        <label>2</label>
    </ligand>
</feature>
<evidence type="ECO:0000256" key="10">
    <source>
        <dbReference type="ARBA" id="ARBA00023004"/>
    </source>
</evidence>
<evidence type="ECO:0000256" key="2">
    <source>
        <dbReference type="ARBA" id="ARBA00011238"/>
    </source>
</evidence>
<evidence type="ECO:0000256" key="11">
    <source>
        <dbReference type="ARBA" id="ARBA00023014"/>
    </source>
</evidence>
<dbReference type="Gene3D" id="3.30.70.20">
    <property type="match status" value="1"/>
</dbReference>
<dbReference type="SUPFAM" id="SSF52518">
    <property type="entry name" value="Thiamin diphosphate-binding fold (THDP-binding)"/>
    <property type="match status" value="2"/>
</dbReference>
<evidence type="ECO:0000256" key="3">
    <source>
        <dbReference type="ARBA" id="ARBA00012812"/>
    </source>
</evidence>
<keyword evidence="9 14" id="KW-0560">Oxidoreductase</keyword>
<dbReference type="EC" id="1.2.7.8" evidence="3 14"/>
<comment type="subunit">
    <text evidence="2">Heterodimer of the IorA and IorB subunits.</text>
</comment>
<comment type="function">
    <text evidence="1 14">Catalyzes the ferredoxin-dependent oxidative decarboxylation of arylpyruvates.</text>
</comment>
<dbReference type="GO" id="GO:0043805">
    <property type="term" value="F:indolepyruvate ferredoxin oxidoreductase activity"/>
    <property type="evidence" value="ECO:0007669"/>
    <property type="project" value="UniProtKB-UniRule"/>
</dbReference>
<dbReference type="CDD" id="cd07034">
    <property type="entry name" value="TPP_PYR_PFOR_IOR-alpha_like"/>
    <property type="match status" value="1"/>
</dbReference>
<name>A0A660SAU5_UNCT6</name>
<evidence type="ECO:0000256" key="8">
    <source>
        <dbReference type="ARBA" id="ARBA00022982"/>
    </source>
</evidence>
<dbReference type="EMBL" id="QNBC01000010">
    <property type="protein sequence ID" value="RKX67807.1"/>
    <property type="molecule type" value="Genomic_DNA"/>
</dbReference>
<keyword evidence="11 14" id="KW-0411">Iron-sulfur</keyword>
<comment type="catalytic activity">
    <reaction evidence="13 14">
        <text>indole-3-pyruvate + 2 oxidized [2Fe-2S]-[ferredoxin] + CoA = (indol-3-yl)acetyl-CoA + 2 reduced [2Fe-2S]-[ferredoxin] + CO2 + H(+)</text>
        <dbReference type="Rhea" id="RHEA:12645"/>
        <dbReference type="Rhea" id="RHEA-COMP:10000"/>
        <dbReference type="Rhea" id="RHEA-COMP:10001"/>
        <dbReference type="ChEBI" id="CHEBI:15378"/>
        <dbReference type="ChEBI" id="CHEBI:16526"/>
        <dbReference type="ChEBI" id="CHEBI:17640"/>
        <dbReference type="ChEBI" id="CHEBI:33737"/>
        <dbReference type="ChEBI" id="CHEBI:33738"/>
        <dbReference type="ChEBI" id="CHEBI:57271"/>
        <dbReference type="ChEBI" id="CHEBI:57287"/>
        <dbReference type="EC" id="1.2.7.8"/>
    </reaction>
</comment>
<dbReference type="InterPro" id="IPR017896">
    <property type="entry name" value="4Fe4S_Fe-S-bd"/>
</dbReference>
<feature type="binding site" evidence="15">
    <location>
        <position position="566"/>
    </location>
    <ligand>
        <name>[4Fe-4S] cluster</name>
        <dbReference type="ChEBI" id="CHEBI:49883"/>
        <label>2</label>
    </ligand>
</feature>
<dbReference type="PROSITE" id="PS51379">
    <property type="entry name" value="4FE4S_FER_2"/>
    <property type="match status" value="2"/>
</dbReference>
<feature type="binding site" evidence="15">
    <location>
        <position position="532"/>
    </location>
    <ligand>
        <name>[4Fe-4S] cluster</name>
        <dbReference type="ChEBI" id="CHEBI:49883"/>
        <label>1</label>
    </ligand>
</feature>
<keyword evidence="6 14" id="KW-0004">4Fe-4S</keyword>
<evidence type="ECO:0000259" key="16">
    <source>
        <dbReference type="PROSITE" id="PS51379"/>
    </source>
</evidence>
<feature type="binding site" evidence="15">
    <location>
        <position position="543"/>
    </location>
    <ligand>
        <name>[4Fe-4S] cluster</name>
        <dbReference type="ChEBI" id="CHEBI:49883"/>
        <label>2</label>
    </ligand>
</feature>
<evidence type="ECO:0000313" key="17">
    <source>
        <dbReference type="EMBL" id="RKX67807.1"/>
    </source>
</evidence>
<evidence type="ECO:0000256" key="12">
    <source>
        <dbReference type="ARBA" id="ARBA00030514"/>
    </source>
</evidence>
<dbReference type="Pfam" id="PF01855">
    <property type="entry name" value="POR_N"/>
    <property type="match status" value="1"/>
</dbReference>
<dbReference type="FunFam" id="3.40.50.970:FF:000039">
    <property type="entry name" value="Indolepyruvate oxidoreductase subunit IorA"/>
    <property type="match status" value="1"/>
</dbReference>
<dbReference type="InterPro" id="IPR017900">
    <property type="entry name" value="4Fe4S_Fe_S_CS"/>
</dbReference>
<dbReference type="PROSITE" id="PS00198">
    <property type="entry name" value="4FE4S_FER_1"/>
    <property type="match status" value="1"/>
</dbReference>
<feature type="domain" description="4Fe-4S ferredoxin-type" evidence="16">
    <location>
        <begin position="523"/>
        <end position="550"/>
    </location>
</feature>
<evidence type="ECO:0000256" key="6">
    <source>
        <dbReference type="ARBA" id="ARBA00022485"/>
    </source>
</evidence>
<feature type="domain" description="4Fe-4S ferredoxin-type" evidence="16">
    <location>
        <begin position="551"/>
        <end position="580"/>
    </location>
</feature>
<reference evidence="17 18" key="1">
    <citation type="submission" date="2018-06" db="EMBL/GenBank/DDBJ databases">
        <title>Extensive metabolic versatility and redundancy in microbially diverse, dynamic hydrothermal sediments.</title>
        <authorList>
            <person name="Dombrowski N."/>
            <person name="Teske A."/>
            <person name="Baker B.J."/>
        </authorList>
    </citation>
    <scope>NUCLEOTIDE SEQUENCE [LARGE SCALE GENOMIC DNA]</scope>
    <source>
        <strain evidence="17">B35_G9</strain>
    </source>
</reference>